<accession>A0A5B8CMA5</accession>
<protein>
    <recommendedName>
        <fullName evidence="3">DUF4139 domain-containing protein</fullName>
    </recommendedName>
</protein>
<dbReference type="Proteomes" id="UP000311469">
    <property type="component" value="Chromosome cSF2"/>
</dbReference>
<evidence type="ECO:0008006" key="3">
    <source>
        <dbReference type="Google" id="ProtNLM"/>
    </source>
</evidence>
<sequence length="522" mass="56665">MPRLWLWLMILPLWAPLAARAQLPVVISSGPDKVAVTLYRDPDRGEAPLDRDQPGAFALIAETRTVMLPPGEAVIRFERVASGIVPQSAILFGAPPRERNRDAALLSQKGLVDAFTGQRVILRRTDPASGRTVEESATVRSAADRLVVTTMRGVEALYCSGLHQTLLYPGAPATLSAKPVLTMTTRDQPGGPATITLAYIATGFDWDATYVGTLAPDGQSLDLLGWLTLASADDTSFADATASAIAGRVNRSEDSRDDSGERAREEARYLNRFSACWPAGTTSDLGSGTPPPPPAPPPMAMMMAGEDIVVTAQRRQEGMLSAPAPVAVVARAENLGDLKLYRIPVPVTVAARAQKQVAFLVKQKVKGSLVYRTEMRWEEPDDPRMLFRFRNGRKDGLGDPLPAGRAVLYQDSPWGRMYVGESTTGDKTVDEEVEWSFAQASNLTLEPEQEEAGKGILHHNLVVRNANPFPIRFEIDFPANGGRLFSGFSGRLTKKPGKQVWAMTVPANGTIRLRFRSAGQPN</sequence>
<evidence type="ECO:0000313" key="2">
    <source>
        <dbReference type="Proteomes" id="UP000311469"/>
    </source>
</evidence>
<dbReference type="AlphaFoldDB" id="A0A5B8CMA5"/>
<dbReference type="EMBL" id="CP041017">
    <property type="protein sequence ID" value="QDC39281.1"/>
    <property type="molecule type" value="Genomic_DNA"/>
</dbReference>
<reference evidence="1 2" key="1">
    <citation type="submission" date="2019-06" db="EMBL/GenBank/DDBJ databases">
        <title>Genome organization and adaptive potential of archetypical organophosphate degarding Sphingobium fuliginis ATCC 27551.</title>
        <authorList>
            <person name="Sarwar A."/>
            <person name="Parthasarathy S."/>
            <person name="Singh C."/>
            <person name="Siddavattam D."/>
        </authorList>
    </citation>
    <scope>NUCLEOTIDE SEQUENCE [LARGE SCALE GENOMIC DNA]</scope>
    <source>
        <strain evidence="1 2">ATCC 27551</strain>
    </source>
</reference>
<proteinExistence type="predicted"/>
<organism evidence="1 2">
    <name type="scientific">Sphingobium fuliginis ATCC 27551</name>
    <dbReference type="NCBI Taxonomy" id="1208342"/>
    <lineage>
        <taxon>Bacteria</taxon>
        <taxon>Pseudomonadati</taxon>
        <taxon>Pseudomonadota</taxon>
        <taxon>Alphaproteobacteria</taxon>
        <taxon>Sphingomonadales</taxon>
        <taxon>Sphingomonadaceae</taxon>
        <taxon>Sphingobium</taxon>
    </lineage>
</organism>
<evidence type="ECO:0000313" key="1">
    <source>
        <dbReference type="EMBL" id="QDC39281.1"/>
    </source>
</evidence>
<gene>
    <name evidence="1" type="ORF">FIL70_18725</name>
</gene>
<dbReference type="RefSeq" id="WP_140043060.1">
    <property type="nucleotide sequence ID" value="NZ_CP041017.1"/>
</dbReference>
<dbReference type="PANTHER" id="PTHR38075">
    <property type="entry name" value="DUF4139 DOMAIN-CONTAINING PROTEIN"/>
    <property type="match status" value="1"/>
</dbReference>
<name>A0A5B8CMA5_SPHSA</name>
<dbReference type="KEGG" id="sufl:FIL70_18725"/>
<dbReference type="PANTHER" id="PTHR38075:SF1">
    <property type="entry name" value="DUF4139 DOMAIN-CONTAINING PROTEIN"/>
    <property type="match status" value="1"/>
</dbReference>